<feature type="domain" description="BPTI/Kunitz inhibitor" evidence="2">
    <location>
        <begin position="133"/>
        <end position="186"/>
    </location>
</feature>
<dbReference type="PANTHER" id="PTHR46339">
    <property type="entry name" value="PROTEIN CBG15282-RELATED"/>
    <property type="match status" value="1"/>
</dbReference>
<dbReference type="WBParaSite" id="Pan_g7144.t1">
    <property type="protein sequence ID" value="Pan_g7144.t1"/>
    <property type="gene ID" value="Pan_g7144"/>
</dbReference>
<sequence>MQRVLGFIVFGVVLSLVAADDKCLEGRDRGDNSCGEAGGLRFYYDKTTKHCQPFFYNGCGGTGNRFASAAECRETCSNVTVAKAQSMVISVPKCAGNVRAAVDANVQPLTCDACPSGYSCSENLCCPSKEAACDIDYDAGKFAMQGSHTPRYFYSKSAKSCLLFTYYGALGNANNFETFNDCMNFCNN</sequence>
<feature type="chain" id="PRO_5028941935" evidence="1">
    <location>
        <begin position="20"/>
        <end position="188"/>
    </location>
</feature>
<dbReference type="AlphaFoldDB" id="A0A7E4W6X3"/>
<evidence type="ECO:0000259" key="2">
    <source>
        <dbReference type="PROSITE" id="PS50279"/>
    </source>
</evidence>
<keyword evidence="3" id="KW-1185">Reference proteome</keyword>
<dbReference type="CDD" id="cd00109">
    <property type="entry name" value="Kunitz-type"/>
    <property type="match status" value="2"/>
</dbReference>
<dbReference type="InterPro" id="IPR002223">
    <property type="entry name" value="Kunitz_BPTI"/>
</dbReference>
<accession>A0A7E4W6X3</accession>
<evidence type="ECO:0000313" key="4">
    <source>
        <dbReference type="WBParaSite" id="Pan_g7144.t1"/>
    </source>
</evidence>
<dbReference type="PRINTS" id="PR00759">
    <property type="entry name" value="BASICPTASE"/>
</dbReference>
<feature type="signal peptide" evidence="1">
    <location>
        <begin position="1"/>
        <end position="19"/>
    </location>
</feature>
<name>A0A7E4W6X3_PANRE</name>
<reference evidence="4" key="2">
    <citation type="submission" date="2020-10" db="UniProtKB">
        <authorList>
            <consortium name="WormBaseParasite"/>
        </authorList>
    </citation>
    <scope>IDENTIFICATION</scope>
</reference>
<dbReference type="SMART" id="SM00131">
    <property type="entry name" value="KU"/>
    <property type="match status" value="2"/>
</dbReference>
<keyword evidence="1" id="KW-0732">Signal</keyword>
<dbReference type="PROSITE" id="PS50279">
    <property type="entry name" value="BPTI_KUNITZ_2"/>
    <property type="match status" value="2"/>
</dbReference>
<dbReference type="Proteomes" id="UP000492821">
    <property type="component" value="Unassembled WGS sequence"/>
</dbReference>
<dbReference type="PROSITE" id="PS00280">
    <property type="entry name" value="BPTI_KUNITZ_1"/>
    <property type="match status" value="1"/>
</dbReference>
<evidence type="ECO:0000256" key="1">
    <source>
        <dbReference type="SAM" id="SignalP"/>
    </source>
</evidence>
<dbReference type="InterPro" id="IPR053014">
    <property type="entry name" value="Cuticle_assoc_divergent"/>
</dbReference>
<dbReference type="InterPro" id="IPR020901">
    <property type="entry name" value="Prtase_inh_Kunz-CS"/>
</dbReference>
<dbReference type="SUPFAM" id="SSF57362">
    <property type="entry name" value="BPTI-like"/>
    <property type="match status" value="2"/>
</dbReference>
<evidence type="ECO:0000313" key="3">
    <source>
        <dbReference type="Proteomes" id="UP000492821"/>
    </source>
</evidence>
<dbReference type="GO" id="GO:0004867">
    <property type="term" value="F:serine-type endopeptidase inhibitor activity"/>
    <property type="evidence" value="ECO:0007669"/>
    <property type="project" value="InterPro"/>
</dbReference>
<protein>
    <submittedName>
        <fullName evidence="4">BPTI/Kunitz inhibitor domain-containing protein</fullName>
    </submittedName>
</protein>
<proteinExistence type="predicted"/>
<feature type="domain" description="BPTI/Kunitz inhibitor" evidence="2">
    <location>
        <begin position="23"/>
        <end position="76"/>
    </location>
</feature>
<dbReference type="Gene3D" id="4.10.410.10">
    <property type="entry name" value="Pancreatic trypsin inhibitor Kunitz domain"/>
    <property type="match status" value="2"/>
</dbReference>
<organism evidence="3 4">
    <name type="scientific">Panagrellus redivivus</name>
    <name type="common">Microworm</name>
    <dbReference type="NCBI Taxonomy" id="6233"/>
    <lineage>
        <taxon>Eukaryota</taxon>
        <taxon>Metazoa</taxon>
        <taxon>Ecdysozoa</taxon>
        <taxon>Nematoda</taxon>
        <taxon>Chromadorea</taxon>
        <taxon>Rhabditida</taxon>
        <taxon>Tylenchina</taxon>
        <taxon>Panagrolaimomorpha</taxon>
        <taxon>Panagrolaimoidea</taxon>
        <taxon>Panagrolaimidae</taxon>
        <taxon>Panagrellus</taxon>
    </lineage>
</organism>
<dbReference type="Pfam" id="PF00014">
    <property type="entry name" value="Kunitz_BPTI"/>
    <property type="match status" value="2"/>
</dbReference>
<dbReference type="InterPro" id="IPR036880">
    <property type="entry name" value="Kunitz_BPTI_sf"/>
</dbReference>
<reference evidence="3" key="1">
    <citation type="journal article" date="2013" name="Genetics">
        <title>The draft genome and transcriptome of Panagrellus redivivus are shaped by the harsh demands of a free-living lifestyle.</title>
        <authorList>
            <person name="Srinivasan J."/>
            <person name="Dillman A.R."/>
            <person name="Macchietto M.G."/>
            <person name="Heikkinen L."/>
            <person name="Lakso M."/>
            <person name="Fracchia K.M."/>
            <person name="Antoshechkin I."/>
            <person name="Mortazavi A."/>
            <person name="Wong G."/>
            <person name="Sternberg P.W."/>
        </authorList>
    </citation>
    <scope>NUCLEOTIDE SEQUENCE [LARGE SCALE GENOMIC DNA]</scope>
    <source>
        <strain evidence="3">MT8872</strain>
    </source>
</reference>